<dbReference type="CDD" id="cd01450">
    <property type="entry name" value="vWFA_subfamily_ECM"/>
    <property type="match status" value="3"/>
</dbReference>
<dbReference type="Gene3D" id="3.40.50.410">
    <property type="entry name" value="von Willebrand factor, type A domain"/>
    <property type="match status" value="4"/>
</dbReference>
<evidence type="ECO:0000259" key="11">
    <source>
        <dbReference type="PROSITE" id="PS50234"/>
    </source>
</evidence>
<dbReference type="PRINTS" id="PR00759">
    <property type="entry name" value="BASICPTASE"/>
</dbReference>
<accession>A0A4W2FZC8</accession>
<keyword evidence="4" id="KW-0732">Signal</keyword>
<dbReference type="PROSITE" id="PS00280">
    <property type="entry name" value="BPTI_KUNITZ_1"/>
    <property type="match status" value="1"/>
</dbReference>
<comment type="subcellular location">
    <subcellularLocation>
        <location evidence="1">Secreted</location>
        <location evidence="1">Extracellular space</location>
        <location evidence="1">Extracellular matrix</location>
    </subcellularLocation>
</comment>
<dbReference type="PROSITE" id="PS50234">
    <property type="entry name" value="VWFA"/>
    <property type="match status" value="4"/>
</dbReference>
<feature type="compositionally biased region" description="Low complexity" evidence="10">
    <location>
        <begin position="749"/>
        <end position="770"/>
    </location>
</feature>
<keyword evidence="5" id="KW-0677">Repeat</keyword>
<dbReference type="InterPro" id="IPR008160">
    <property type="entry name" value="Collagen"/>
</dbReference>
<dbReference type="CDD" id="cd22630">
    <property type="entry name" value="Kunitz_collagen_alpha6_VI"/>
    <property type="match status" value="1"/>
</dbReference>
<feature type="domain" description="VWFA" evidence="11">
    <location>
        <begin position="893"/>
        <end position="1075"/>
    </location>
</feature>
<feature type="compositionally biased region" description="Basic and acidic residues" evidence="10">
    <location>
        <begin position="673"/>
        <end position="685"/>
    </location>
</feature>
<dbReference type="Proteomes" id="UP000429181">
    <property type="component" value="Chromosome 1"/>
</dbReference>
<dbReference type="Ensembl" id="ENSBIXT00005019955.1">
    <property type="protein sequence ID" value="ENSBIXP00005011196.1"/>
    <property type="gene ID" value="ENSBIXG00005002441.1"/>
</dbReference>
<dbReference type="InterPro" id="IPR036465">
    <property type="entry name" value="vWFA_dom_sf"/>
</dbReference>
<reference evidence="13" key="2">
    <citation type="submission" date="2025-08" db="UniProtKB">
        <authorList>
            <consortium name="Ensembl"/>
        </authorList>
    </citation>
    <scope>IDENTIFICATION</scope>
</reference>
<dbReference type="InterPro" id="IPR002035">
    <property type="entry name" value="VWF_A"/>
</dbReference>
<feature type="domain" description="VWFA" evidence="11">
    <location>
        <begin position="218"/>
        <end position="387"/>
    </location>
</feature>
<dbReference type="SUPFAM" id="SSF57362">
    <property type="entry name" value="BPTI-like"/>
    <property type="match status" value="1"/>
</dbReference>
<evidence type="ECO:0000256" key="4">
    <source>
        <dbReference type="ARBA" id="ARBA00022729"/>
    </source>
</evidence>
<organism evidence="13 14">
    <name type="scientific">Bos indicus x Bos taurus</name>
    <name type="common">Hybrid cattle</name>
    <dbReference type="NCBI Taxonomy" id="30522"/>
    <lineage>
        <taxon>Eukaryota</taxon>
        <taxon>Metazoa</taxon>
        <taxon>Chordata</taxon>
        <taxon>Craniata</taxon>
        <taxon>Vertebrata</taxon>
        <taxon>Euteleostomi</taxon>
        <taxon>Mammalia</taxon>
        <taxon>Eutheria</taxon>
        <taxon>Laurasiatheria</taxon>
        <taxon>Artiodactyla</taxon>
        <taxon>Ruminantia</taxon>
        <taxon>Pecora</taxon>
        <taxon>Bovidae</taxon>
        <taxon>Bovinae</taxon>
        <taxon>Bos</taxon>
    </lineage>
</organism>
<dbReference type="Pfam" id="PF01391">
    <property type="entry name" value="Collagen"/>
    <property type="match status" value="3"/>
</dbReference>
<dbReference type="PANTHER" id="PTHR24020">
    <property type="entry name" value="COLLAGEN ALPHA"/>
    <property type="match status" value="1"/>
</dbReference>
<feature type="domain" description="VWFA" evidence="11">
    <location>
        <begin position="37"/>
        <end position="202"/>
    </location>
</feature>
<evidence type="ECO:0000256" key="10">
    <source>
        <dbReference type="SAM" id="MobiDB-lite"/>
    </source>
</evidence>
<dbReference type="GeneTree" id="ENSGT00940000163168"/>
<dbReference type="FunFam" id="3.40.50.410:FF:000004">
    <property type="entry name" value="collagen alpha-6(VI) chain"/>
    <property type="match status" value="2"/>
</dbReference>
<evidence type="ECO:0000259" key="12">
    <source>
        <dbReference type="PROSITE" id="PS50279"/>
    </source>
</evidence>
<dbReference type="SMART" id="SM00131">
    <property type="entry name" value="KU"/>
    <property type="match status" value="1"/>
</dbReference>
<feature type="region of interest" description="Disordered" evidence="10">
    <location>
        <begin position="1386"/>
        <end position="1408"/>
    </location>
</feature>
<dbReference type="SMART" id="SM00327">
    <property type="entry name" value="VWA"/>
    <property type="match status" value="4"/>
</dbReference>
<evidence type="ECO:0000313" key="13">
    <source>
        <dbReference type="Ensembl" id="ENSBIXP00005011196.1"/>
    </source>
</evidence>
<evidence type="ECO:0000256" key="1">
    <source>
        <dbReference type="ARBA" id="ARBA00004498"/>
    </source>
</evidence>
<dbReference type="InterPro" id="IPR050525">
    <property type="entry name" value="ECM_Assembly_Org"/>
</dbReference>
<feature type="domain" description="BPTI/Kunitz inhibitor" evidence="12">
    <location>
        <begin position="1417"/>
        <end position="1467"/>
    </location>
</feature>
<dbReference type="FunFam" id="4.10.410.10:FF:000020">
    <property type="entry name" value="Collagen, type VI, alpha 3"/>
    <property type="match status" value="1"/>
</dbReference>
<dbReference type="Pfam" id="PF00014">
    <property type="entry name" value="Kunitz_BPTI"/>
    <property type="match status" value="1"/>
</dbReference>
<dbReference type="PANTHER" id="PTHR24020:SF84">
    <property type="entry name" value="VWFA DOMAIN-CONTAINING PROTEIN"/>
    <property type="match status" value="1"/>
</dbReference>
<proteinExistence type="predicted"/>
<evidence type="ECO:0000256" key="7">
    <source>
        <dbReference type="ARBA" id="ARBA00023119"/>
    </source>
</evidence>
<keyword evidence="7" id="KW-0176">Collagen</keyword>
<evidence type="ECO:0000256" key="6">
    <source>
        <dbReference type="ARBA" id="ARBA00022889"/>
    </source>
</evidence>
<keyword evidence="3" id="KW-0272">Extracellular matrix</keyword>
<dbReference type="PROSITE" id="PS50279">
    <property type="entry name" value="BPTI_KUNITZ_2"/>
    <property type="match status" value="1"/>
</dbReference>
<keyword evidence="9" id="KW-0325">Glycoprotein</keyword>
<dbReference type="CDD" id="cd01472">
    <property type="entry name" value="vWA_collagen"/>
    <property type="match status" value="1"/>
</dbReference>
<evidence type="ECO:0000256" key="2">
    <source>
        <dbReference type="ARBA" id="ARBA00022525"/>
    </source>
</evidence>
<keyword evidence="6" id="KW-0130">Cell adhesion</keyword>
<evidence type="ECO:0000313" key="14">
    <source>
        <dbReference type="Proteomes" id="UP000429181"/>
    </source>
</evidence>
<evidence type="ECO:0000256" key="9">
    <source>
        <dbReference type="ARBA" id="ARBA00023180"/>
    </source>
</evidence>
<evidence type="ECO:0000256" key="5">
    <source>
        <dbReference type="ARBA" id="ARBA00022737"/>
    </source>
</evidence>
<dbReference type="PRINTS" id="PR00453">
    <property type="entry name" value="VWFADOMAIN"/>
</dbReference>
<dbReference type="GO" id="GO:0004867">
    <property type="term" value="F:serine-type endopeptidase inhibitor activity"/>
    <property type="evidence" value="ECO:0007669"/>
    <property type="project" value="InterPro"/>
</dbReference>
<feature type="compositionally biased region" description="Basic and acidic residues" evidence="10">
    <location>
        <begin position="817"/>
        <end position="826"/>
    </location>
</feature>
<keyword evidence="8" id="KW-1015">Disulfide bond</keyword>
<dbReference type="InterPro" id="IPR020901">
    <property type="entry name" value="Prtase_inh_Kunz-CS"/>
</dbReference>
<dbReference type="GO" id="GO:0005581">
    <property type="term" value="C:collagen trimer"/>
    <property type="evidence" value="ECO:0007669"/>
    <property type="project" value="UniProtKB-KW"/>
</dbReference>
<dbReference type="InterPro" id="IPR002223">
    <property type="entry name" value="Kunitz_BPTI"/>
</dbReference>
<gene>
    <name evidence="13" type="primary">LOC113896956</name>
</gene>
<reference evidence="13 14" key="1">
    <citation type="submission" date="2018-11" db="EMBL/GenBank/DDBJ databases">
        <title>Haplotype-resolved cattle genomes.</title>
        <authorList>
            <person name="Low W.Y."/>
            <person name="Tearle R."/>
            <person name="Bickhart D.M."/>
            <person name="Rosen B.D."/>
            <person name="Koren S."/>
            <person name="Rhie A."/>
            <person name="Hiendleder S."/>
            <person name="Phillippy A.M."/>
            <person name="Smith T.P.L."/>
            <person name="Williams J.L."/>
        </authorList>
    </citation>
    <scope>NUCLEOTIDE SEQUENCE [LARGE SCALE GENOMIC DNA]</scope>
</reference>
<name>A0A4W2FZC8_BOBOX</name>
<dbReference type="GO" id="GO:0007155">
    <property type="term" value="P:cell adhesion"/>
    <property type="evidence" value="ECO:0007669"/>
    <property type="project" value="UniProtKB-KW"/>
</dbReference>
<evidence type="ECO:0000256" key="8">
    <source>
        <dbReference type="ARBA" id="ARBA00023157"/>
    </source>
</evidence>
<dbReference type="FunFam" id="3.40.50.410:FF:000021">
    <property type="entry name" value="Collagen, type VI, alpha 3"/>
    <property type="match status" value="1"/>
</dbReference>
<dbReference type="SUPFAM" id="SSF53300">
    <property type="entry name" value="vWA-like"/>
    <property type="match status" value="5"/>
</dbReference>
<feature type="domain" description="VWFA" evidence="11">
    <location>
        <begin position="1099"/>
        <end position="1304"/>
    </location>
</feature>
<protein>
    <submittedName>
        <fullName evidence="13">Collagen alpha-4(VI) chain-like</fullName>
    </submittedName>
</protein>
<dbReference type="InterPro" id="IPR036880">
    <property type="entry name" value="Kunitz_BPTI_sf"/>
</dbReference>
<sequence>MSEMETWKMFWGIIFLAAGFGFIKSQRIGCVHIEKADIYFLIDGSGSTHQDDFLAMKVFMNEVIRMFHVGPDRVQFGVIQYSDEVSPQFTLSQHSSVAGLEVAVDSIQQKGGGTKTGEALGSMIQVFADSARSNVPWYLIVVTDGQSMDPVADAAEALRGRGVTIYAVGVRDANIAELQEIAEDRMFFVHDFESLKTIQQEVVQDICSLETCKNRKADIIFLMDGSESISPKDFEKMKEFMKRMVNQSNIGADEIQIGLLQFGSDPQEEFRLNRYSSKVDVHRAISDVKQINGGTYTGKALNFILPFFGSSRGGRPSVHQYLIVVTDGVSRDNVALPAKALRDRNIIIFAIGVGEVEFSQLLEITNDQSKVYYEEKFESLQNLEKEILYQVCIPQGCSVDLSVGIDLSTPTRQVQQRLRGLLQELMQELAVLPNISCDVTGQTNVMLRYLVPSSKGQLTFDSGFEKYSDETIQKFLIHQVARSNHMDVHFLQSLGESAIRMSSANVKVLLVFTDGLDDDLEKLKEVSELLRSKGFSGLLTIGLEGVHKLEELQELEFGRGFAYNQPLSITLHSLPSILLKQLDTIVERTCCNRYAKCFGEAGHRGDGGSPGGKGERGSDGLPGYPGEEGSHGNPGEEGVDGLHGDQGDRGVPGSPGEKGNRGNRGLMGPPGQRGERGEPGLRGDPGDPGIDSPIQGPEGEKGRRGRQGSSNIDGPPGEIGNVGPQGSRGRRGLRGLKGVRGESGEEGSQGELGSPGSQGPRGRRGPPGSFGEKGLVGAQGNPGPPGPNGSKGKDGSRGMKGEPGFPGYPGAQGEDGDPGHRGEKGAKGIRGKRGKAGLPGFAGTRGDPGPPGPVGIKGPKGVVDMMPCEIIKFARENCPCSAGVSKCPAFPTEVVFALDTSDDVSRLDFERMRDILLSLLMKMEISGSNCPVGARVAIVSYSNRTDYLVRLSDRKAGPALLQAVRGLSLAGSSGSRRLGDAMRFVARHVFKRVRAGRLLRKVAVFFQAGPTPDAGSISTAMLELSALDIAAVVITFTEDHGLPDALLMNGSNRFHLYVWETESQQRVERMARCTLCYDQCLPAPECGRGRPGPLQVDADIAFLVDGSRGVGTDLYRVALTLVDAVLDELEVARQPSTSPRGARVALVTHTTPGFWPGEGRSPVLEGFHLTAYGHRAQMQRSIREAAGHPLRGAPALGHALEWTLEKVLLAAPLLQRAQVLFAIVASETSSWDREKLRTLSLEAKCKGVTLFVLALGPGVGTRELAELVHVASSPSEHHLLRLEGGSEAEVAYALGFTRAFLNLLKSDTNQYPPPELIEKCGGPSRGDTLLQRILPVKRLPKRQFGKSGLTDDLEALEAAGSFREENREATMTSITQQEALENYEKSGYDAEENHQKDPAKLKKTGKERNSGNVYDPCSLAPVKGECQDYVLKWSYNQKEQACRQFWYGGCGGNANRFETKEACEAQCVPVSL</sequence>
<keyword evidence="2" id="KW-0964">Secreted</keyword>
<evidence type="ECO:0000256" key="3">
    <source>
        <dbReference type="ARBA" id="ARBA00022530"/>
    </source>
</evidence>
<dbReference type="Gene3D" id="4.10.410.10">
    <property type="entry name" value="Pancreatic trypsin inhibitor Kunitz domain"/>
    <property type="match status" value="1"/>
</dbReference>
<feature type="region of interest" description="Disordered" evidence="10">
    <location>
        <begin position="601"/>
        <end position="853"/>
    </location>
</feature>
<dbReference type="Pfam" id="PF00092">
    <property type="entry name" value="VWA"/>
    <property type="match status" value="4"/>
</dbReference>
<feature type="compositionally biased region" description="Basic and acidic residues" evidence="10">
    <location>
        <begin position="791"/>
        <end position="800"/>
    </location>
</feature>